<organism evidence="2 3">
    <name type="scientific">Saccharothrix ecbatanensis</name>
    <dbReference type="NCBI Taxonomy" id="1105145"/>
    <lineage>
        <taxon>Bacteria</taxon>
        <taxon>Bacillati</taxon>
        <taxon>Actinomycetota</taxon>
        <taxon>Actinomycetes</taxon>
        <taxon>Pseudonocardiales</taxon>
        <taxon>Pseudonocardiaceae</taxon>
        <taxon>Saccharothrix</taxon>
    </lineage>
</organism>
<reference evidence="2 3" key="1">
    <citation type="submission" date="2020-08" db="EMBL/GenBank/DDBJ databases">
        <title>Sequencing the genomes of 1000 actinobacteria strains.</title>
        <authorList>
            <person name="Klenk H.-P."/>
        </authorList>
    </citation>
    <scope>NUCLEOTIDE SEQUENCE [LARGE SCALE GENOMIC DNA]</scope>
    <source>
        <strain evidence="2 3">DSM 45486</strain>
    </source>
</reference>
<evidence type="ECO:0000256" key="1">
    <source>
        <dbReference type="SAM" id="MobiDB-lite"/>
    </source>
</evidence>
<dbReference type="Pfam" id="PF13560">
    <property type="entry name" value="HTH_31"/>
    <property type="match status" value="1"/>
</dbReference>
<dbReference type="InterPro" id="IPR001387">
    <property type="entry name" value="Cro/C1-type_HTH"/>
</dbReference>
<dbReference type="EMBL" id="JACHMO010000001">
    <property type="protein sequence ID" value="MBB5803865.1"/>
    <property type="molecule type" value="Genomic_DNA"/>
</dbReference>
<dbReference type="Gene3D" id="1.10.260.40">
    <property type="entry name" value="lambda repressor-like DNA-binding domains"/>
    <property type="match status" value="1"/>
</dbReference>
<dbReference type="RefSeq" id="WP_184921421.1">
    <property type="nucleotide sequence ID" value="NZ_JACHMO010000001.1"/>
</dbReference>
<name>A0A7W9HKG1_9PSEU</name>
<dbReference type="SUPFAM" id="SSF47413">
    <property type="entry name" value="lambda repressor-like DNA-binding domains"/>
    <property type="match status" value="1"/>
</dbReference>
<dbReference type="CDD" id="cd00093">
    <property type="entry name" value="HTH_XRE"/>
    <property type="match status" value="1"/>
</dbReference>
<proteinExistence type="predicted"/>
<evidence type="ECO:0000313" key="2">
    <source>
        <dbReference type="EMBL" id="MBB5803865.1"/>
    </source>
</evidence>
<evidence type="ECO:0000313" key="3">
    <source>
        <dbReference type="Proteomes" id="UP000552097"/>
    </source>
</evidence>
<dbReference type="InterPro" id="IPR010982">
    <property type="entry name" value="Lambda_DNA-bd_dom_sf"/>
</dbReference>
<sequence length="181" mass="19978">MNPQPTLQARLLGHELRRIREASGLTVAEVAAHTGQSPSDVQRLEDGVTDAPEPEPTLWCRWDTTATSVINVLCRLADHIDIYAPLGIHPAHEHLDPDRCTAYVLTGTTIDRTDVTIRHITHVAHPGADRPLTRFTLPNGPAVVLYPYLHGAQFTEEPAHLTSAYTLFELLSDTATPVDER</sequence>
<keyword evidence="3" id="KW-1185">Reference proteome</keyword>
<protein>
    <recommendedName>
        <fullName evidence="4">Helix-turn-helix protein</fullName>
    </recommendedName>
</protein>
<dbReference type="AlphaFoldDB" id="A0A7W9HKG1"/>
<comment type="caution">
    <text evidence="2">The sequence shown here is derived from an EMBL/GenBank/DDBJ whole genome shotgun (WGS) entry which is preliminary data.</text>
</comment>
<feature type="region of interest" description="Disordered" evidence="1">
    <location>
        <begin position="32"/>
        <end position="52"/>
    </location>
</feature>
<gene>
    <name evidence="2" type="ORF">F4560_003633</name>
</gene>
<accession>A0A7W9HKG1</accession>
<evidence type="ECO:0008006" key="4">
    <source>
        <dbReference type="Google" id="ProtNLM"/>
    </source>
</evidence>
<dbReference type="GO" id="GO:0003677">
    <property type="term" value="F:DNA binding"/>
    <property type="evidence" value="ECO:0007669"/>
    <property type="project" value="InterPro"/>
</dbReference>
<dbReference type="Proteomes" id="UP000552097">
    <property type="component" value="Unassembled WGS sequence"/>
</dbReference>